<dbReference type="SMART" id="SM00672">
    <property type="entry name" value="CAP10"/>
    <property type="match status" value="1"/>
</dbReference>
<dbReference type="InterPro" id="IPR051091">
    <property type="entry name" value="O-Glucosyltr/Glycosyltrsf_90"/>
</dbReference>
<dbReference type="Pfam" id="PF05686">
    <property type="entry name" value="Glyco_transf_90"/>
    <property type="match status" value="1"/>
</dbReference>
<dbReference type="InterPro" id="IPR006598">
    <property type="entry name" value="CAP10"/>
</dbReference>
<evidence type="ECO:0000256" key="1">
    <source>
        <dbReference type="SAM" id="SignalP"/>
    </source>
</evidence>
<accession>A0AAV9G713</accession>
<dbReference type="PANTHER" id="PTHR12203:SF22">
    <property type="entry name" value="CAPSULE ASSOCIATED PROTEIN"/>
    <property type="match status" value="1"/>
</dbReference>
<feature type="domain" description="Glycosyl transferase CAP10" evidence="2">
    <location>
        <begin position="319"/>
        <end position="600"/>
    </location>
</feature>
<organism evidence="3 4">
    <name type="scientific">Podospora aff. communis PSN243</name>
    <dbReference type="NCBI Taxonomy" id="3040156"/>
    <lineage>
        <taxon>Eukaryota</taxon>
        <taxon>Fungi</taxon>
        <taxon>Dikarya</taxon>
        <taxon>Ascomycota</taxon>
        <taxon>Pezizomycotina</taxon>
        <taxon>Sordariomycetes</taxon>
        <taxon>Sordariomycetidae</taxon>
        <taxon>Sordariales</taxon>
        <taxon>Podosporaceae</taxon>
        <taxon>Podospora</taxon>
    </lineage>
</organism>
<evidence type="ECO:0000313" key="4">
    <source>
        <dbReference type="Proteomes" id="UP001321760"/>
    </source>
</evidence>
<name>A0AAV9G713_9PEZI</name>
<reference evidence="3" key="2">
    <citation type="submission" date="2023-05" db="EMBL/GenBank/DDBJ databases">
        <authorList>
            <consortium name="Lawrence Berkeley National Laboratory"/>
            <person name="Steindorff A."/>
            <person name="Hensen N."/>
            <person name="Bonometti L."/>
            <person name="Westerberg I."/>
            <person name="Brannstrom I.O."/>
            <person name="Guillou S."/>
            <person name="Cros-Aarteil S."/>
            <person name="Calhoun S."/>
            <person name="Haridas S."/>
            <person name="Kuo A."/>
            <person name="Mondo S."/>
            <person name="Pangilinan J."/>
            <person name="Riley R."/>
            <person name="Labutti K."/>
            <person name="Andreopoulos B."/>
            <person name="Lipzen A."/>
            <person name="Chen C."/>
            <person name="Yanf M."/>
            <person name="Daum C."/>
            <person name="Ng V."/>
            <person name="Clum A."/>
            <person name="Ohm R."/>
            <person name="Martin F."/>
            <person name="Silar P."/>
            <person name="Natvig D."/>
            <person name="Lalanne C."/>
            <person name="Gautier V."/>
            <person name="Ament-Velasquez S.L."/>
            <person name="Kruys A."/>
            <person name="Hutchinson M.I."/>
            <person name="Powell A.J."/>
            <person name="Barry K."/>
            <person name="Miller A.N."/>
            <person name="Grigoriev I.V."/>
            <person name="Debuchy R."/>
            <person name="Gladieux P."/>
            <person name="Thoren M.H."/>
            <person name="Johannesson H."/>
        </authorList>
    </citation>
    <scope>NUCLEOTIDE SEQUENCE</scope>
    <source>
        <strain evidence="3">PSN243</strain>
    </source>
</reference>
<sequence>MRFPPIHPRRSSSLKRYLLPALLSLLSLYLLFPSHPPSPSPPRSHPRQMTTPPAAALATGVHPIDTLIRTAESTFLSTLASESPSLSAAASTYRRRRGRHPPPGFDTWYRFATSHDAVMVEEYFDQIYHDLEPFWGVEPGRIRADASGFEMRIRVRDGKAEAESNWPWTRIWLGLVGSLEGMLPDVDLAVNAMDEPRVVVGWEEMEGLVEVARTRGRVDGGGGVKGVEGRFGKWKGEKGKERQGVRWEDEKQYWKIARRGCPPDSPARQAEVVRDFDRTPYIVPGFGLEHMWDGYVANYTLSTDFCHQPDLQGLNGIFVEPLSTSSTSTLFPLFGGSKLSVNNDILLPAPVYWSEEERFMGTDDDAALPWDQKYDMAIWRGVATGGRNKRDNWKAFQRHRFVAMNNSTKLMSAEEGMETPVNFMLPSHKYRLGAQENGELGEWVESWSDVSFTDLMCDEKVNERQLTCDYTSPHFALGRSITMAEQFQYKYLPDIDGNSFSGRYLGFLRSTSLPIKATLWKEWHDSRLTPWKHFVPMDNRYGDWYGIMEYFLGYGDDPGRNGIAERIAMAGREWASKVLRREDMQIYVLRLLLEYARVSDDRRESMGWVEDLL</sequence>
<feature type="chain" id="PRO_5043328528" evidence="1">
    <location>
        <begin position="34"/>
        <end position="613"/>
    </location>
</feature>
<evidence type="ECO:0000313" key="3">
    <source>
        <dbReference type="EMBL" id="KAK4443311.1"/>
    </source>
</evidence>
<proteinExistence type="predicted"/>
<dbReference type="PANTHER" id="PTHR12203">
    <property type="entry name" value="KDEL LYS-ASP-GLU-LEU CONTAINING - RELATED"/>
    <property type="match status" value="1"/>
</dbReference>
<protein>
    <submittedName>
        <fullName evidence="3">KDEL motif-containing protein 1</fullName>
    </submittedName>
</protein>
<dbReference type="Proteomes" id="UP001321760">
    <property type="component" value="Unassembled WGS sequence"/>
</dbReference>
<reference evidence="3" key="1">
    <citation type="journal article" date="2023" name="Mol. Phylogenet. Evol.">
        <title>Genome-scale phylogeny and comparative genomics of the fungal order Sordariales.</title>
        <authorList>
            <person name="Hensen N."/>
            <person name="Bonometti L."/>
            <person name="Westerberg I."/>
            <person name="Brannstrom I.O."/>
            <person name="Guillou S."/>
            <person name="Cros-Aarteil S."/>
            <person name="Calhoun S."/>
            <person name="Haridas S."/>
            <person name="Kuo A."/>
            <person name="Mondo S."/>
            <person name="Pangilinan J."/>
            <person name="Riley R."/>
            <person name="LaButti K."/>
            <person name="Andreopoulos B."/>
            <person name="Lipzen A."/>
            <person name="Chen C."/>
            <person name="Yan M."/>
            <person name="Daum C."/>
            <person name="Ng V."/>
            <person name="Clum A."/>
            <person name="Steindorff A."/>
            <person name="Ohm R.A."/>
            <person name="Martin F."/>
            <person name="Silar P."/>
            <person name="Natvig D.O."/>
            <person name="Lalanne C."/>
            <person name="Gautier V."/>
            <person name="Ament-Velasquez S.L."/>
            <person name="Kruys A."/>
            <person name="Hutchinson M.I."/>
            <person name="Powell A.J."/>
            <person name="Barry K."/>
            <person name="Miller A.N."/>
            <person name="Grigoriev I.V."/>
            <person name="Debuchy R."/>
            <person name="Gladieux P."/>
            <person name="Hiltunen Thoren M."/>
            <person name="Johannesson H."/>
        </authorList>
    </citation>
    <scope>NUCLEOTIDE SEQUENCE</scope>
    <source>
        <strain evidence="3">PSN243</strain>
    </source>
</reference>
<evidence type="ECO:0000259" key="2">
    <source>
        <dbReference type="SMART" id="SM00672"/>
    </source>
</evidence>
<dbReference type="EMBL" id="MU865995">
    <property type="protein sequence ID" value="KAK4443311.1"/>
    <property type="molecule type" value="Genomic_DNA"/>
</dbReference>
<feature type="signal peptide" evidence="1">
    <location>
        <begin position="1"/>
        <end position="33"/>
    </location>
</feature>
<dbReference type="AlphaFoldDB" id="A0AAV9G713"/>
<comment type="caution">
    <text evidence="3">The sequence shown here is derived from an EMBL/GenBank/DDBJ whole genome shotgun (WGS) entry which is preliminary data.</text>
</comment>
<keyword evidence="1" id="KW-0732">Signal</keyword>
<gene>
    <name evidence="3" type="ORF">QBC34DRAFT_478001</name>
</gene>
<keyword evidence="4" id="KW-1185">Reference proteome</keyword>